<proteinExistence type="predicted"/>
<sequence>MSAELGALEQNDTWSLTTLPQGKHAIRCKWVYKNKYRVDGTIEQYKAHLVAKGCTQQEGLDYLGTFSHVFKLVTVKVLLALATINGWSLP</sequence>
<organism evidence="2 3">
    <name type="scientific">Vitis vinifera</name>
    <name type="common">Grape</name>
    <dbReference type="NCBI Taxonomy" id="29760"/>
    <lineage>
        <taxon>Eukaryota</taxon>
        <taxon>Viridiplantae</taxon>
        <taxon>Streptophyta</taxon>
        <taxon>Embryophyta</taxon>
        <taxon>Tracheophyta</taxon>
        <taxon>Spermatophyta</taxon>
        <taxon>Magnoliopsida</taxon>
        <taxon>eudicotyledons</taxon>
        <taxon>Gunneridae</taxon>
        <taxon>Pentapetalae</taxon>
        <taxon>rosids</taxon>
        <taxon>Vitales</taxon>
        <taxon>Vitaceae</taxon>
        <taxon>Viteae</taxon>
        <taxon>Vitis</taxon>
    </lineage>
</organism>
<feature type="domain" description="Reverse transcriptase Ty1/copia-type" evidence="1">
    <location>
        <begin position="11"/>
        <end position="88"/>
    </location>
</feature>
<name>A0A438C6Z3_VITVI</name>
<dbReference type="EMBL" id="QGNW01002504">
    <property type="protein sequence ID" value="RVW19011.1"/>
    <property type="molecule type" value="Genomic_DNA"/>
</dbReference>
<gene>
    <name evidence="2" type="primary">AtMg00820_128</name>
    <name evidence="2" type="ORF">CK203_095028</name>
</gene>
<evidence type="ECO:0000313" key="3">
    <source>
        <dbReference type="Proteomes" id="UP000288805"/>
    </source>
</evidence>
<evidence type="ECO:0000313" key="2">
    <source>
        <dbReference type="EMBL" id="RVW19011.1"/>
    </source>
</evidence>
<dbReference type="Proteomes" id="UP000288805">
    <property type="component" value="Unassembled WGS sequence"/>
</dbReference>
<dbReference type="AlphaFoldDB" id="A0A438C6Z3"/>
<dbReference type="InterPro" id="IPR013103">
    <property type="entry name" value="RVT_2"/>
</dbReference>
<accession>A0A438C6Z3</accession>
<reference evidence="2 3" key="1">
    <citation type="journal article" date="2018" name="PLoS Genet.">
        <title>Population sequencing reveals clonal diversity and ancestral inbreeding in the grapevine cultivar Chardonnay.</title>
        <authorList>
            <person name="Roach M.J."/>
            <person name="Johnson D.L."/>
            <person name="Bohlmann J."/>
            <person name="van Vuuren H.J."/>
            <person name="Jones S.J."/>
            <person name="Pretorius I.S."/>
            <person name="Schmidt S.A."/>
            <person name="Borneman A.R."/>
        </authorList>
    </citation>
    <scope>NUCLEOTIDE SEQUENCE [LARGE SCALE GENOMIC DNA]</scope>
    <source>
        <strain evidence="3">cv. Chardonnay</strain>
        <tissue evidence="2">Leaf</tissue>
    </source>
</reference>
<evidence type="ECO:0000259" key="1">
    <source>
        <dbReference type="Pfam" id="PF07727"/>
    </source>
</evidence>
<comment type="caution">
    <text evidence="2">The sequence shown here is derived from an EMBL/GenBank/DDBJ whole genome shotgun (WGS) entry which is preliminary data.</text>
</comment>
<dbReference type="Pfam" id="PF07727">
    <property type="entry name" value="RVT_2"/>
    <property type="match status" value="1"/>
</dbReference>
<protein>
    <submittedName>
        <fullName evidence="2">Putative mitochondrial protein</fullName>
    </submittedName>
</protein>